<keyword evidence="3" id="KW-1185">Reference proteome</keyword>
<evidence type="ECO:0000313" key="2">
    <source>
        <dbReference type="EMBL" id="KAL0960409.1"/>
    </source>
</evidence>
<evidence type="ECO:0000313" key="3">
    <source>
        <dbReference type="Proteomes" id="UP001556367"/>
    </source>
</evidence>
<name>A0ABR3JWW9_9AGAR</name>
<feature type="signal peptide" evidence="1">
    <location>
        <begin position="1"/>
        <end position="22"/>
    </location>
</feature>
<comment type="caution">
    <text evidence="2">The sequence shown here is derived from an EMBL/GenBank/DDBJ whole genome shotgun (WGS) entry which is preliminary data.</text>
</comment>
<dbReference type="EMBL" id="JASNQZ010000001">
    <property type="protein sequence ID" value="KAL0960409.1"/>
    <property type="molecule type" value="Genomic_DNA"/>
</dbReference>
<protein>
    <submittedName>
        <fullName evidence="2">Uncharacterized protein</fullName>
    </submittedName>
</protein>
<keyword evidence="1" id="KW-0732">Signal</keyword>
<organism evidence="2 3">
    <name type="scientific">Hohenbuehelia grisea</name>
    <dbReference type="NCBI Taxonomy" id="104357"/>
    <lineage>
        <taxon>Eukaryota</taxon>
        <taxon>Fungi</taxon>
        <taxon>Dikarya</taxon>
        <taxon>Basidiomycota</taxon>
        <taxon>Agaricomycotina</taxon>
        <taxon>Agaricomycetes</taxon>
        <taxon>Agaricomycetidae</taxon>
        <taxon>Agaricales</taxon>
        <taxon>Pleurotineae</taxon>
        <taxon>Pleurotaceae</taxon>
        <taxon>Hohenbuehelia</taxon>
    </lineage>
</organism>
<evidence type="ECO:0000256" key="1">
    <source>
        <dbReference type="SAM" id="SignalP"/>
    </source>
</evidence>
<dbReference type="Proteomes" id="UP001556367">
    <property type="component" value="Unassembled WGS sequence"/>
</dbReference>
<gene>
    <name evidence="2" type="ORF">HGRIS_005450</name>
</gene>
<accession>A0ABR3JWW9</accession>
<sequence>MKLLPITLVLFTCLAPNGLVSGQIVNPQLTVNSTIEIGGTNQSLGDVVSVGKIKGTTLVRKGVIPCAQTGTWANGSVVFGPIQTSGTTTALFQNFGVPNSVLINLGLEVVNLPRINIDTWFTVDFSSPCIANFTASGTVFKYTYAFIGLTC</sequence>
<reference evidence="3" key="1">
    <citation type="submission" date="2024-06" db="EMBL/GenBank/DDBJ databases">
        <title>Multi-omics analyses provide insights into the biosynthesis of the anticancer antibiotic pleurotin in Hohenbuehelia grisea.</title>
        <authorList>
            <person name="Weaver J.A."/>
            <person name="Alberti F."/>
        </authorList>
    </citation>
    <scope>NUCLEOTIDE SEQUENCE [LARGE SCALE GENOMIC DNA]</scope>
    <source>
        <strain evidence="3">T-177</strain>
    </source>
</reference>
<proteinExistence type="predicted"/>
<feature type="chain" id="PRO_5045201767" evidence="1">
    <location>
        <begin position="23"/>
        <end position="151"/>
    </location>
</feature>